<dbReference type="Gene3D" id="3.40.930.10">
    <property type="entry name" value="Mannitol-specific EII, Chain A"/>
    <property type="match status" value="1"/>
</dbReference>
<organism evidence="2 3">
    <name type="scientific">Ligilactobacillus apodemi DSM 16634 = JCM 16172</name>
    <dbReference type="NCBI Taxonomy" id="1423724"/>
    <lineage>
        <taxon>Bacteria</taxon>
        <taxon>Bacillati</taxon>
        <taxon>Bacillota</taxon>
        <taxon>Bacilli</taxon>
        <taxon>Lactobacillales</taxon>
        <taxon>Lactobacillaceae</taxon>
        <taxon>Ligilactobacillus</taxon>
    </lineage>
</organism>
<protein>
    <submittedName>
        <fullName evidence="2">PTS family galactitol porter IIA component</fullName>
    </submittedName>
</protein>
<proteinExistence type="predicted"/>
<dbReference type="EMBL" id="AZFT01000053">
    <property type="protein sequence ID" value="KRL83817.1"/>
    <property type="molecule type" value="Genomic_DNA"/>
</dbReference>
<dbReference type="Proteomes" id="UP000051324">
    <property type="component" value="Unassembled WGS sequence"/>
</dbReference>
<dbReference type="PANTHER" id="PTHR47738">
    <property type="entry name" value="PTS SYSTEM FRUCTOSE-LIKE EIIA COMPONENT-RELATED"/>
    <property type="match status" value="1"/>
</dbReference>
<dbReference type="InterPro" id="IPR002178">
    <property type="entry name" value="PTS_EIIA_type-2_dom"/>
</dbReference>
<dbReference type="PATRIC" id="fig|1423724.4.peg.1122"/>
<accession>A0A0R1TRI2</accession>
<dbReference type="PROSITE" id="PS51094">
    <property type="entry name" value="PTS_EIIA_TYPE_2"/>
    <property type="match status" value="1"/>
</dbReference>
<evidence type="ECO:0000313" key="3">
    <source>
        <dbReference type="Proteomes" id="UP000051324"/>
    </source>
</evidence>
<dbReference type="PANTHER" id="PTHR47738:SF3">
    <property type="entry name" value="PHOSPHOTRANSFERASE SYSTEM MANNITOL_FRUCTOSE-SPECIFIC IIA DOMAIN CONTAINING PROTEIN"/>
    <property type="match status" value="1"/>
</dbReference>
<dbReference type="InterPro" id="IPR051541">
    <property type="entry name" value="PTS_SugarTrans_NitroReg"/>
</dbReference>
<reference evidence="2 3" key="1">
    <citation type="journal article" date="2015" name="Genome Announc.">
        <title>Expanding the biotechnology potential of lactobacilli through comparative genomics of 213 strains and associated genera.</title>
        <authorList>
            <person name="Sun Z."/>
            <person name="Harris H.M."/>
            <person name="McCann A."/>
            <person name="Guo C."/>
            <person name="Argimon S."/>
            <person name="Zhang W."/>
            <person name="Yang X."/>
            <person name="Jeffery I.B."/>
            <person name="Cooney J.C."/>
            <person name="Kagawa T.F."/>
            <person name="Liu W."/>
            <person name="Song Y."/>
            <person name="Salvetti E."/>
            <person name="Wrobel A."/>
            <person name="Rasinkangas P."/>
            <person name="Parkhill J."/>
            <person name="Rea M.C."/>
            <person name="O'Sullivan O."/>
            <person name="Ritari J."/>
            <person name="Douillard F.P."/>
            <person name="Paul Ross R."/>
            <person name="Yang R."/>
            <person name="Briner A.E."/>
            <person name="Felis G.E."/>
            <person name="de Vos W.M."/>
            <person name="Barrangou R."/>
            <person name="Klaenhammer T.R."/>
            <person name="Caufield P.W."/>
            <person name="Cui Y."/>
            <person name="Zhang H."/>
            <person name="O'Toole P.W."/>
        </authorList>
    </citation>
    <scope>NUCLEOTIDE SEQUENCE [LARGE SCALE GENOMIC DNA]</scope>
    <source>
        <strain evidence="2 3">DSM 16634</strain>
    </source>
</reference>
<sequence>MAMSVDYQSMLHPELIFLDLTDQNEAELFEQVAQRLEKLGYVQNTYADALKKREQEFPTGLVTKYLALALPHTDPEYVDKAFICMVKNATALDVLQMGLNEPMQTQYFFFLGITATKNQVILLQKFMQLLQRKAFVKGVTTISKADEMFEFLQQEFGK</sequence>
<dbReference type="AlphaFoldDB" id="A0A0R1TRI2"/>
<dbReference type="SUPFAM" id="SSF55804">
    <property type="entry name" value="Phoshotransferase/anion transport protein"/>
    <property type="match status" value="1"/>
</dbReference>
<dbReference type="CDD" id="cd00211">
    <property type="entry name" value="PTS_IIA_fru"/>
    <property type="match status" value="1"/>
</dbReference>
<evidence type="ECO:0000313" key="2">
    <source>
        <dbReference type="EMBL" id="KRL83817.1"/>
    </source>
</evidence>
<name>A0A0R1TRI2_9LACO</name>
<dbReference type="STRING" id="1423724.FC32_GL001079"/>
<dbReference type="Pfam" id="PF00359">
    <property type="entry name" value="PTS_EIIA_2"/>
    <property type="match status" value="1"/>
</dbReference>
<dbReference type="InterPro" id="IPR016152">
    <property type="entry name" value="PTrfase/Anion_transptr"/>
</dbReference>
<evidence type="ECO:0000259" key="1">
    <source>
        <dbReference type="PROSITE" id="PS51094"/>
    </source>
</evidence>
<comment type="caution">
    <text evidence="2">The sequence shown here is derived from an EMBL/GenBank/DDBJ whole genome shotgun (WGS) entry which is preliminary data.</text>
</comment>
<dbReference type="eggNOG" id="COG1762">
    <property type="taxonomic scope" value="Bacteria"/>
</dbReference>
<feature type="domain" description="PTS EIIA type-2" evidence="1">
    <location>
        <begin position="9"/>
        <end position="155"/>
    </location>
</feature>
<gene>
    <name evidence="2" type="ORF">FC32_GL001079</name>
</gene>
<keyword evidence="3" id="KW-1185">Reference proteome</keyword>